<dbReference type="SUPFAM" id="SSF49354">
    <property type="entry name" value="PapD-like"/>
    <property type="match status" value="1"/>
</dbReference>
<gene>
    <name evidence="9" type="ORF">P5673_028963</name>
</gene>
<dbReference type="InterPro" id="IPR000535">
    <property type="entry name" value="MSP_dom"/>
</dbReference>
<dbReference type="GO" id="GO:0006313">
    <property type="term" value="P:DNA transposition"/>
    <property type="evidence" value="ECO:0007669"/>
    <property type="project" value="InterPro"/>
</dbReference>
<feature type="region of interest" description="Disordered" evidence="7">
    <location>
        <begin position="208"/>
        <end position="255"/>
    </location>
</feature>
<evidence type="ECO:0000256" key="4">
    <source>
        <dbReference type="ARBA" id="ARBA00022989"/>
    </source>
</evidence>
<dbReference type="InterPro" id="IPR002492">
    <property type="entry name" value="Transposase_Tc1-like"/>
</dbReference>
<reference evidence="9" key="1">
    <citation type="journal article" date="2023" name="G3 (Bethesda)">
        <title>Whole genome assembly and annotation of the endangered Caribbean coral Acropora cervicornis.</title>
        <authorList>
            <person name="Selwyn J.D."/>
            <person name="Vollmer S.V."/>
        </authorList>
    </citation>
    <scope>NUCLEOTIDE SEQUENCE</scope>
    <source>
        <strain evidence="9">K2</strain>
    </source>
</reference>
<keyword evidence="3" id="KW-0812">Transmembrane</keyword>
<evidence type="ECO:0000256" key="5">
    <source>
        <dbReference type="ARBA" id="ARBA00023054"/>
    </source>
</evidence>
<evidence type="ECO:0000256" key="1">
    <source>
        <dbReference type="ARBA" id="ARBA00004211"/>
    </source>
</evidence>
<sequence>MSKGDQVLKLEPSSELRFRGSFTKVVTANLKLTNPTDKNVCFKVKTTAPKRYCVRPNSGFVEPHGVVEVAVMLQPFDYDPKEKSKHKFMVQTMLAPEGEMDHETLWKEADQTSFMDSKLKCVFDFVGDSDDPVSIGVGNSGKTNAHSGTKTMTPASRSSPHPQPAMEIATSPKSLQADDGRNSNEEFEKLKSEIASPMEETLRLRKNVDQLSSTTEQSEDGVPTPKTTSVIRISKGNCNTPSSARSSAKRGNKFKLSERQRRHLIRCLRVLRKRDGAFTCKRLMEEAGIEERKVSTRTVTRYLNTAGYFYLQTRKKGLMTEDDHRKRVKFAKDMRKNFGTDVWKKEIAFYLDATSIAYKRNPFDQAIAPRARLAGKGDSRLWIALAKAAIARVNSTVVKLPPRSPDLHVIENVFAIVNSQLRKQARDHKIRRETFEEFKARVMNTFFTFPFVTINRLIDSIPKRMNSVIRNRGVRLKY</sequence>
<feature type="domain" description="MSP" evidence="8">
    <location>
        <begin position="7"/>
        <end position="124"/>
    </location>
</feature>
<dbReference type="Proteomes" id="UP001249851">
    <property type="component" value="Unassembled WGS sequence"/>
</dbReference>
<dbReference type="GO" id="GO:0061817">
    <property type="term" value="P:endoplasmic reticulum-plasma membrane tethering"/>
    <property type="evidence" value="ECO:0007669"/>
    <property type="project" value="TreeGrafter"/>
</dbReference>
<proteinExistence type="inferred from homology"/>
<name>A0AAD9PWU3_ACRCE</name>
<dbReference type="InterPro" id="IPR036397">
    <property type="entry name" value="RNaseH_sf"/>
</dbReference>
<dbReference type="GO" id="GO:0003677">
    <property type="term" value="F:DNA binding"/>
    <property type="evidence" value="ECO:0007669"/>
    <property type="project" value="InterPro"/>
</dbReference>
<dbReference type="PROSITE" id="PS50202">
    <property type="entry name" value="MSP"/>
    <property type="match status" value="1"/>
</dbReference>
<dbReference type="Gene3D" id="3.30.420.10">
    <property type="entry name" value="Ribonuclease H-like superfamily/Ribonuclease H"/>
    <property type="match status" value="1"/>
</dbReference>
<dbReference type="Gene3D" id="2.60.40.10">
    <property type="entry name" value="Immunoglobulins"/>
    <property type="match status" value="1"/>
</dbReference>
<organism evidence="9 10">
    <name type="scientific">Acropora cervicornis</name>
    <name type="common">Staghorn coral</name>
    <dbReference type="NCBI Taxonomy" id="6130"/>
    <lineage>
        <taxon>Eukaryota</taxon>
        <taxon>Metazoa</taxon>
        <taxon>Cnidaria</taxon>
        <taxon>Anthozoa</taxon>
        <taxon>Hexacorallia</taxon>
        <taxon>Scleractinia</taxon>
        <taxon>Astrocoeniina</taxon>
        <taxon>Acroporidae</taxon>
        <taxon>Acropora</taxon>
    </lineage>
</organism>
<dbReference type="Pfam" id="PF01498">
    <property type="entry name" value="HTH_Tnp_Tc3_2"/>
    <property type="match status" value="1"/>
</dbReference>
<dbReference type="FunFam" id="2.60.40.10:FF:000334">
    <property type="entry name" value="vesicle-associated membrane protein-associated protein A isoform X1"/>
    <property type="match status" value="1"/>
</dbReference>
<dbReference type="GO" id="GO:0015074">
    <property type="term" value="P:DNA integration"/>
    <property type="evidence" value="ECO:0007669"/>
    <property type="project" value="InterPro"/>
</dbReference>
<dbReference type="InterPro" id="IPR016763">
    <property type="entry name" value="VAP"/>
</dbReference>
<comment type="subcellular location">
    <subcellularLocation>
        <location evidence="1">Membrane</location>
        <topology evidence="1">Single-pass type IV membrane protein</topology>
    </subcellularLocation>
</comment>
<feature type="region of interest" description="Disordered" evidence="7">
    <location>
        <begin position="136"/>
        <end position="185"/>
    </location>
</feature>
<accession>A0AAD9PWU3</accession>
<evidence type="ECO:0000256" key="2">
    <source>
        <dbReference type="ARBA" id="ARBA00008932"/>
    </source>
</evidence>
<dbReference type="GO" id="GO:0005886">
    <property type="term" value="C:plasma membrane"/>
    <property type="evidence" value="ECO:0007669"/>
    <property type="project" value="TreeGrafter"/>
</dbReference>
<evidence type="ECO:0000256" key="6">
    <source>
        <dbReference type="ARBA" id="ARBA00023136"/>
    </source>
</evidence>
<keyword evidence="5" id="KW-0175">Coiled coil</keyword>
<dbReference type="InterPro" id="IPR013783">
    <property type="entry name" value="Ig-like_fold"/>
</dbReference>
<evidence type="ECO:0000313" key="10">
    <source>
        <dbReference type="Proteomes" id="UP001249851"/>
    </source>
</evidence>
<dbReference type="EMBL" id="JARQWQ010000111">
    <property type="protein sequence ID" value="KAK2550438.1"/>
    <property type="molecule type" value="Genomic_DNA"/>
</dbReference>
<evidence type="ECO:0000256" key="7">
    <source>
        <dbReference type="SAM" id="MobiDB-lite"/>
    </source>
</evidence>
<feature type="compositionally biased region" description="Polar residues" evidence="7">
    <location>
        <begin position="140"/>
        <end position="160"/>
    </location>
</feature>
<dbReference type="GO" id="GO:0005789">
    <property type="term" value="C:endoplasmic reticulum membrane"/>
    <property type="evidence" value="ECO:0007669"/>
    <property type="project" value="InterPro"/>
</dbReference>
<evidence type="ECO:0000256" key="3">
    <source>
        <dbReference type="ARBA" id="ARBA00022692"/>
    </source>
</evidence>
<feature type="compositionally biased region" description="Basic and acidic residues" evidence="7">
    <location>
        <begin position="176"/>
        <end position="185"/>
    </location>
</feature>
<feature type="compositionally biased region" description="Polar residues" evidence="7">
    <location>
        <begin position="225"/>
        <end position="246"/>
    </location>
</feature>
<protein>
    <submittedName>
        <fullName evidence="9">Vesicle-associated membrane protein-associated protein B</fullName>
    </submittedName>
</protein>
<dbReference type="PANTHER" id="PTHR10809">
    <property type="entry name" value="VESICLE-ASSOCIATED MEMBRANE PROTEIN-ASSOCIATED PROTEIN"/>
    <property type="match status" value="1"/>
</dbReference>
<dbReference type="AlphaFoldDB" id="A0AAD9PWU3"/>
<evidence type="ECO:0000259" key="8">
    <source>
        <dbReference type="PROSITE" id="PS50202"/>
    </source>
</evidence>
<comment type="caution">
    <text evidence="9">The sequence shown here is derived from an EMBL/GenBank/DDBJ whole genome shotgun (WGS) entry which is preliminary data.</text>
</comment>
<dbReference type="Pfam" id="PF00635">
    <property type="entry name" value="Motile_Sperm"/>
    <property type="match status" value="1"/>
</dbReference>
<evidence type="ECO:0000313" key="9">
    <source>
        <dbReference type="EMBL" id="KAK2550438.1"/>
    </source>
</evidence>
<dbReference type="InterPro" id="IPR008962">
    <property type="entry name" value="PapD-like_sf"/>
</dbReference>
<reference evidence="9" key="2">
    <citation type="journal article" date="2023" name="Science">
        <title>Genomic signatures of disease resistance in endangered staghorn corals.</title>
        <authorList>
            <person name="Vollmer S.V."/>
            <person name="Selwyn J.D."/>
            <person name="Despard B.A."/>
            <person name="Roesel C.L."/>
        </authorList>
    </citation>
    <scope>NUCLEOTIDE SEQUENCE</scope>
    <source>
        <strain evidence="9">K2</strain>
    </source>
</reference>
<dbReference type="GO" id="GO:0090158">
    <property type="term" value="P:endoplasmic reticulum membrane organization"/>
    <property type="evidence" value="ECO:0007669"/>
    <property type="project" value="TreeGrafter"/>
</dbReference>
<keyword evidence="4" id="KW-1133">Transmembrane helix</keyword>
<keyword evidence="6" id="KW-0472">Membrane</keyword>
<keyword evidence="10" id="KW-1185">Reference proteome</keyword>
<dbReference type="PANTHER" id="PTHR10809:SF6">
    <property type="entry name" value="AT11025P-RELATED"/>
    <property type="match status" value="1"/>
</dbReference>
<comment type="similarity">
    <text evidence="2">Belongs to the VAMP-associated protein (VAP) (TC 9.B.17) family.</text>
</comment>
<dbReference type="GO" id="GO:0033149">
    <property type="term" value="F:FFAT motif binding"/>
    <property type="evidence" value="ECO:0007669"/>
    <property type="project" value="TreeGrafter"/>
</dbReference>